<keyword evidence="2" id="KW-1185">Reference proteome</keyword>
<dbReference type="Proteomes" id="UP001364156">
    <property type="component" value="Chromosome"/>
</dbReference>
<gene>
    <name evidence="1" type="ORF">RZ517_17205</name>
</gene>
<name>A0ABZ2HFK6_9RHOB</name>
<organism evidence="1 2">
    <name type="scientific">Roseovarius phycicola</name>
    <dbReference type="NCBI Taxonomy" id="3080976"/>
    <lineage>
        <taxon>Bacteria</taxon>
        <taxon>Pseudomonadati</taxon>
        <taxon>Pseudomonadota</taxon>
        <taxon>Alphaproteobacteria</taxon>
        <taxon>Rhodobacterales</taxon>
        <taxon>Roseobacteraceae</taxon>
        <taxon>Roseovarius</taxon>
    </lineage>
</organism>
<proteinExistence type="predicted"/>
<sequence>MRRQTKSIGQIILTFVVVWFLALRVVAQPLVLAAPEEGQIALCVNGQIIYVDTDTGLPLEDNEGLYTDPCPYFGVSTALELAANTPHFGWLMPSIL</sequence>
<protein>
    <recommendedName>
        <fullName evidence="3">DUF2946 domain-containing protein</fullName>
    </recommendedName>
</protein>
<reference evidence="1 2" key="1">
    <citation type="submission" date="2023-10" db="EMBL/GenBank/DDBJ databases">
        <title>Roseovarius strain S88 nov., isolated from a marine algae.</title>
        <authorList>
            <person name="Lee M.W."/>
            <person name="Lee J.K."/>
            <person name="Kim J.M."/>
            <person name="Choi D.G."/>
            <person name="Baek J.H."/>
            <person name="Bayburt H."/>
            <person name="Jung J.J."/>
            <person name="Han D.M."/>
            <person name="Jeon C.O."/>
        </authorList>
    </citation>
    <scope>NUCLEOTIDE SEQUENCE [LARGE SCALE GENOMIC DNA]</scope>
    <source>
        <strain evidence="1 2">S88</strain>
    </source>
</reference>
<evidence type="ECO:0008006" key="3">
    <source>
        <dbReference type="Google" id="ProtNLM"/>
    </source>
</evidence>
<dbReference type="EMBL" id="CP146069">
    <property type="protein sequence ID" value="WWR46480.1"/>
    <property type="molecule type" value="Genomic_DNA"/>
</dbReference>
<evidence type="ECO:0000313" key="2">
    <source>
        <dbReference type="Proteomes" id="UP001364156"/>
    </source>
</evidence>
<accession>A0ABZ2HFK6</accession>
<dbReference type="RefSeq" id="WP_338549337.1">
    <property type="nucleotide sequence ID" value="NZ_CP146069.1"/>
</dbReference>
<evidence type="ECO:0000313" key="1">
    <source>
        <dbReference type="EMBL" id="WWR46480.1"/>
    </source>
</evidence>